<evidence type="ECO:0000313" key="2">
    <source>
        <dbReference type="EnsemblPlants" id="AET1Gv20364600.10"/>
    </source>
</evidence>
<dbReference type="AlphaFoldDB" id="A0A452YBD6"/>
<accession>A0A452YBD6</accession>
<reference evidence="2" key="3">
    <citation type="journal article" date="2017" name="Nature">
        <title>Genome sequence of the progenitor of the wheat D genome Aegilops tauschii.</title>
        <authorList>
            <person name="Luo M.C."/>
            <person name="Gu Y.Q."/>
            <person name="Puiu D."/>
            <person name="Wang H."/>
            <person name="Twardziok S.O."/>
            <person name="Deal K.R."/>
            <person name="Huo N."/>
            <person name="Zhu T."/>
            <person name="Wang L."/>
            <person name="Wang Y."/>
            <person name="McGuire P.E."/>
            <person name="Liu S."/>
            <person name="Long H."/>
            <person name="Ramasamy R.K."/>
            <person name="Rodriguez J.C."/>
            <person name="Van S.L."/>
            <person name="Yuan L."/>
            <person name="Wang Z."/>
            <person name="Xia Z."/>
            <person name="Xiao L."/>
            <person name="Anderson O.D."/>
            <person name="Ouyang S."/>
            <person name="Liang Y."/>
            <person name="Zimin A.V."/>
            <person name="Pertea G."/>
            <person name="Qi P."/>
            <person name="Bennetzen J.L."/>
            <person name="Dai X."/>
            <person name="Dawson M.W."/>
            <person name="Muller H.G."/>
            <person name="Kugler K."/>
            <person name="Rivarola-Duarte L."/>
            <person name="Spannagl M."/>
            <person name="Mayer K.F.X."/>
            <person name="Lu F.H."/>
            <person name="Bevan M.W."/>
            <person name="Leroy P."/>
            <person name="Li P."/>
            <person name="You F.M."/>
            <person name="Sun Q."/>
            <person name="Liu Z."/>
            <person name="Lyons E."/>
            <person name="Wicker T."/>
            <person name="Salzberg S.L."/>
            <person name="Devos K.M."/>
            <person name="Dvorak J."/>
        </authorList>
    </citation>
    <scope>NUCLEOTIDE SEQUENCE [LARGE SCALE GENOMIC DNA]</scope>
    <source>
        <strain evidence="2">cv. AL8/78</strain>
    </source>
</reference>
<name>A0A452YBD6_AEGTS</name>
<keyword evidence="1" id="KW-0812">Transmembrane</keyword>
<reference evidence="2" key="4">
    <citation type="submission" date="2019-03" db="UniProtKB">
        <authorList>
            <consortium name="EnsemblPlants"/>
        </authorList>
    </citation>
    <scope>IDENTIFICATION</scope>
</reference>
<evidence type="ECO:0000256" key="1">
    <source>
        <dbReference type="SAM" id="Phobius"/>
    </source>
</evidence>
<keyword evidence="1" id="KW-1133">Transmembrane helix</keyword>
<reference evidence="2" key="5">
    <citation type="journal article" date="2021" name="G3 (Bethesda)">
        <title>Aegilops tauschii genome assembly Aet v5.0 features greater sequence contiguity and improved annotation.</title>
        <authorList>
            <person name="Wang L."/>
            <person name="Zhu T."/>
            <person name="Rodriguez J.C."/>
            <person name="Deal K.R."/>
            <person name="Dubcovsky J."/>
            <person name="McGuire P.E."/>
            <person name="Lux T."/>
            <person name="Spannagl M."/>
            <person name="Mayer K.F.X."/>
            <person name="Baldrich P."/>
            <person name="Meyers B.C."/>
            <person name="Huo N."/>
            <person name="Gu Y.Q."/>
            <person name="Zhou H."/>
            <person name="Devos K.M."/>
            <person name="Bennetzen J.L."/>
            <person name="Unver T."/>
            <person name="Budak H."/>
            <person name="Gulick P.J."/>
            <person name="Galiba G."/>
            <person name="Kalapos B."/>
            <person name="Nelson D.R."/>
            <person name="Li P."/>
            <person name="You F.M."/>
            <person name="Luo M.C."/>
            <person name="Dvorak J."/>
        </authorList>
    </citation>
    <scope>NUCLEOTIDE SEQUENCE [LARGE SCALE GENOMIC DNA]</scope>
    <source>
        <strain evidence="2">cv. AL8/78</strain>
    </source>
</reference>
<reference evidence="3" key="1">
    <citation type="journal article" date="2014" name="Science">
        <title>Ancient hybridizations among the ancestral genomes of bread wheat.</title>
        <authorList>
            <consortium name="International Wheat Genome Sequencing Consortium,"/>
            <person name="Marcussen T."/>
            <person name="Sandve S.R."/>
            <person name="Heier L."/>
            <person name="Spannagl M."/>
            <person name="Pfeifer M."/>
            <person name="Jakobsen K.S."/>
            <person name="Wulff B.B."/>
            <person name="Steuernagel B."/>
            <person name="Mayer K.F."/>
            <person name="Olsen O.A."/>
        </authorList>
    </citation>
    <scope>NUCLEOTIDE SEQUENCE [LARGE SCALE GENOMIC DNA]</scope>
    <source>
        <strain evidence="3">cv. AL8/78</strain>
    </source>
</reference>
<dbReference type="EnsemblPlants" id="AET1Gv20364600.10">
    <property type="protein sequence ID" value="AET1Gv20364600.10"/>
    <property type="gene ID" value="AET1Gv20364600"/>
</dbReference>
<keyword evidence="3" id="KW-1185">Reference proteome</keyword>
<organism evidence="2 3">
    <name type="scientific">Aegilops tauschii subsp. strangulata</name>
    <name type="common">Goatgrass</name>
    <dbReference type="NCBI Taxonomy" id="200361"/>
    <lineage>
        <taxon>Eukaryota</taxon>
        <taxon>Viridiplantae</taxon>
        <taxon>Streptophyta</taxon>
        <taxon>Embryophyta</taxon>
        <taxon>Tracheophyta</taxon>
        <taxon>Spermatophyta</taxon>
        <taxon>Magnoliopsida</taxon>
        <taxon>Liliopsida</taxon>
        <taxon>Poales</taxon>
        <taxon>Poaceae</taxon>
        <taxon>BOP clade</taxon>
        <taxon>Pooideae</taxon>
        <taxon>Triticodae</taxon>
        <taxon>Triticeae</taxon>
        <taxon>Triticinae</taxon>
        <taxon>Aegilops</taxon>
    </lineage>
</organism>
<reference evidence="3" key="2">
    <citation type="journal article" date="2017" name="Nat. Plants">
        <title>The Aegilops tauschii genome reveals multiple impacts of transposons.</title>
        <authorList>
            <person name="Zhao G."/>
            <person name="Zou C."/>
            <person name="Li K."/>
            <person name="Wang K."/>
            <person name="Li T."/>
            <person name="Gao L."/>
            <person name="Zhang X."/>
            <person name="Wang H."/>
            <person name="Yang Z."/>
            <person name="Liu X."/>
            <person name="Jiang W."/>
            <person name="Mao L."/>
            <person name="Kong X."/>
            <person name="Jiao Y."/>
            <person name="Jia J."/>
        </authorList>
    </citation>
    <scope>NUCLEOTIDE SEQUENCE [LARGE SCALE GENOMIC DNA]</scope>
    <source>
        <strain evidence="3">cv. AL8/78</strain>
    </source>
</reference>
<sequence>KFYVWYMCSMLPTYNFTVTNLSLILCPRSTLIPIYLLMFRINGEILRKPTREMLKKGSCRL</sequence>
<protein>
    <submittedName>
        <fullName evidence="2">Uncharacterized protein</fullName>
    </submittedName>
</protein>
<keyword evidence="1" id="KW-0472">Membrane</keyword>
<proteinExistence type="predicted"/>
<feature type="transmembrane region" description="Helical" evidence="1">
    <location>
        <begin position="20"/>
        <end position="39"/>
    </location>
</feature>
<dbReference type="Proteomes" id="UP000015105">
    <property type="component" value="Chromosome 1D"/>
</dbReference>
<evidence type="ECO:0000313" key="3">
    <source>
        <dbReference type="Proteomes" id="UP000015105"/>
    </source>
</evidence>
<dbReference type="Gramene" id="AET1Gv20364600.10">
    <property type="protein sequence ID" value="AET1Gv20364600.10"/>
    <property type="gene ID" value="AET1Gv20364600"/>
</dbReference>